<evidence type="ECO:0000313" key="2">
    <source>
        <dbReference type="EMBL" id="QJA94270.1"/>
    </source>
</evidence>
<protein>
    <recommendedName>
        <fullName evidence="1">AglB-like core domain-containing protein</fullName>
    </recommendedName>
</protein>
<dbReference type="EMBL" id="MT143217">
    <property type="protein sequence ID" value="QJA94270.1"/>
    <property type="molecule type" value="Genomic_DNA"/>
</dbReference>
<dbReference type="AlphaFoldDB" id="A0A6M3LHF2"/>
<feature type="domain" description="AglB-like core" evidence="1">
    <location>
        <begin position="23"/>
        <end position="86"/>
    </location>
</feature>
<dbReference type="Pfam" id="PF22627">
    <property type="entry name" value="AglB_core-like"/>
    <property type="match status" value="1"/>
</dbReference>
<sequence length="260" mass="30593">MTFPNIFYASALSKMQQFAPSNAWHETAEWLKSNTPEPYNETYLKQFTRPYQRLDSGYGIVSHWDYGYWITQMAHRSPIINPGITESRISVANYMLGIKDIYSVRDSKYVILTSETAMASGKYWSWVEYAGLDWHDYFDFYYIPSGELKILYYPEYYKSLIVRLYNFEGKRVVGQEPTVVTYRQSGKYKKVLDAQQFSTYEEAIEYVNKNKDCRIVSIDPFLSPVSMPEASDYNLVFSTENRVRVDNMLVSEVKIFERVR</sequence>
<name>A0A6M3LHF2_9ZZZZ</name>
<organism evidence="2">
    <name type="scientific">viral metagenome</name>
    <dbReference type="NCBI Taxonomy" id="1070528"/>
    <lineage>
        <taxon>unclassified sequences</taxon>
        <taxon>metagenomes</taxon>
        <taxon>organismal metagenomes</taxon>
    </lineage>
</organism>
<dbReference type="Gene3D" id="3.40.50.12610">
    <property type="match status" value="1"/>
</dbReference>
<proteinExistence type="predicted"/>
<accession>A0A6M3LHF2</accession>
<evidence type="ECO:0000259" key="1">
    <source>
        <dbReference type="Pfam" id="PF22627"/>
    </source>
</evidence>
<gene>
    <name evidence="2" type="ORF">MM415B03909_0010</name>
</gene>
<dbReference type="InterPro" id="IPR054479">
    <property type="entry name" value="AglB-like_core"/>
</dbReference>
<reference evidence="2" key="1">
    <citation type="submission" date="2020-03" db="EMBL/GenBank/DDBJ databases">
        <title>The deep terrestrial virosphere.</title>
        <authorList>
            <person name="Holmfeldt K."/>
            <person name="Nilsson E."/>
            <person name="Simone D."/>
            <person name="Lopez-Fernandez M."/>
            <person name="Wu X."/>
            <person name="de Brujin I."/>
            <person name="Lundin D."/>
            <person name="Andersson A."/>
            <person name="Bertilsson S."/>
            <person name="Dopson M."/>
        </authorList>
    </citation>
    <scope>NUCLEOTIDE SEQUENCE</scope>
    <source>
        <strain evidence="2">MM415B03909</strain>
    </source>
</reference>